<keyword evidence="1" id="KW-0812">Transmembrane</keyword>
<gene>
    <name evidence="3" type="ORF">CLN94_11500</name>
</gene>
<evidence type="ECO:0000259" key="2">
    <source>
        <dbReference type="Pfam" id="PF14378"/>
    </source>
</evidence>
<dbReference type="OrthoDB" id="9816314at2"/>
<evidence type="ECO:0000256" key="1">
    <source>
        <dbReference type="SAM" id="Phobius"/>
    </source>
</evidence>
<feature type="transmembrane region" description="Helical" evidence="1">
    <location>
        <begin position="74"/>
        <end position="91"/>
    </location>
</feature>
<keyword evidence="1" id="KW-1133">Transmembrane helix</keyword>
<feature type="transmembrane region" description="Helical" evidence="1">
    <location>
        <begin position="38"/>
        <end position="62"/>
    </location>
</feature>
<evidence type="ECO:0000313" key="3">
    <source>
        <dbReference type="EMBL" id="PCD76100.1"/>
    </source>
</evidence>
<feature type="transmembrane region" description="Helical" evidence="1">
    <location>
        <begin position="268"/>
        <end position="286"/>
    </location>
</feature>
<dbReference type="AlphaFoldDB" id="A0A2A4CP68"/>
<feature type="transmembrane region" description="Helical" evidence="1">
    <location>
        <begin position="139"/>
        <end position="158"/>
    </location>
</feature>
<dbReference type="GO" id="GO:0016020">
    <property type="term" value="C:membrane"/>
    <property type="evidence" value="ECO:0007669"/>
    <property type="project" value="UniProtKB-SubCell"/>
</dbReference>
<dbReference type="EMBL" id="NTJD01000008">
    <property type="protein sequence ID" value="PCD76100.1"/>
    <property type="molecule type" value="Genomic_DNA"/>
</dbReference>
<keyword evidence="1" id="KW-0472">Membrane</keyword>
<feature type="transmembrane region" description="Helical" evidence="1">
    <location>
        <begin position="170"/>
        <end position="196"/>
    </location>
</feature>
<feature type="domain" description="Inositolphosphotransferase Aur1/Ipt1" evidence="2">
    <location>
        <begin position="106"/>
        <end position="304"/>
    </location>
</feature>
<reference evidence="3 4" key="1">
    <citation type="submission" date="2017-09" db="EMBL/GenBank/DDBJ databases">
        <title>A multilocus sequence analysis scheme for characterization of bacteria in the genus Thioclava.</title>
        <authorList>
            <person name="Liu Y."/>
            <person name="Shao Z."/>
        </authorList>
    </citation>
    <scope>NUCLEOTIDE SEQUENCE [LARGE SCALE GENOMIC DNA]</scope>
    <source>
        <strain evidence="3 4">CAU 1312</strain>
    </source>
</reference>
<dbReference type="Proteomes" id="UP000243507">
    <property type="component" value="Unassembled WGS sequence"/>
</dbReference>
<evidence type="ECO:0000313" key="4">
    <source>
        <dbReference type="Proteomes" id="UP000243507"/>
    </source>
</evidence>
<keyword evidence="4" id="KW-1185">Reference proteome</keyword>
<protein>
    <recommendedName>
        <fullName evidence="2">Inositolphosphotransferase Aur1/Ipt1 domain-containing protein</fullName>
    </recommendedName>
</protein>
<dbReference type="Pfam" id="PF14378">
    <property type="entry name" value="PAP2_3"/>
    <property type="match status" value="1"/>
</dbReference>
<feature type="transmembrane region" description="Helical" evidence="1">
    <location>
        <begin position="240"/>
        <end position="261"/>
    </location>
</feature>
<dbReference type="InterPro" id="IPR026841">
    <property type="entry name" value="Aur1/Ipt1"/>
</dbReference>
<sequence length="335" mass="36533">MNKVFRAVFLYLVASLLLAAFLYDDFPRLLRAALGTTIHSLNLMIGAGYYVAPVLVAVLLAFGWRRMAARTAPLIFVTLASVLLPIGFSFMKNAIPEIVPYYADPALASFDRWLHLGQDPWRLLHDWIDSPTMGRVVDAVYLNAWALPAFAFPIVVVATETDEARMTRYVWLFFISWFVVGNLLALAGSSVGPVYYDRLVGGERFAALAGALGAGGMGESAMGAIQERLWARYEGGGVDLGLGISAFPSMHVAVAFITALYLSERAKWIAPLGFAFFAAILLLSVYSGYHYAIDGYASVAVVLGLNAVLKRRAERRQGATILRSVAASQLLHSAR</sequence>
<organism evidence="3 4">
    <name type="scientific">Pseudothioclava arenosa</name>
    <dbReference type="NCBI Taxonomy" id="1795308"/>
    <lineage>
        <taxon>Bacteria</taxon>
        <taxon>Pseudomonadati</taxon>
        <taxon>Pseudomonadota</taxon>
        <taxon>Alphaproteobacteria</taxon>
        <taxon>Rhodobacterales</taxon>
        <taxon>Paracoccaceae</taxon>
        <taxon>Pseudothioclava</taxon>
    </lineage>
</organism>
<accession>A0A2A4CP68</accession>
<dbReference type="RefSeq" id="WP_096434088.1">
    <property type="nucleotide sequence ID" value="NZ_NTJD01000008.1"/>
</dbReference>
<feature type="transmembrane region" description="Helical" evidence="1">
    <location>
        <begin position="292"/>
        <end position="309"/>
    </location>
</feature>
<comment type="caution">
    <text evidence="3">The sequence shown here is derived from an EMBL/GenBank/DDBJ whole genome shotgun (WGS) entry which is preliminary data.</text>
</comment>
<name>A0A2A4CP68_9RHOB</name>
<proteinExistence type="predicted"/>